<dbReference type="PATRIC" id="fig|883112.3.peg.1354"/>
<protein>
    <recommendedName>
        <fullName evidence="4">Antitoxin</fullName>
    </recommendedName>
</protein>
<evidence type="ECO:0008006" key="4">
    <source>
        <dbReference type="Google" id="ProtNLM"/>
    </source>
</evidence>
<dbReference type="AlphaFoldDB" id="K1LVH2"/>
<accession>K1LVH2</accession>
<dbReference type="Proteomes" id="UP000005147">
    <property type="component" value="Unassembled WGS sequence"/>
</dbReference>
<feature type="region of interest" description="Disordered" evidence="1">
    <location>
        <begin position="22"/>
        <end position="48"/>
    </location>
</feature>
<dbReference type="EMBL" id="AGZE01000036">
    <property type="protein sequence ID" value="EKB54058.1"/>
    <property type="molecule type" value="Genomic_DNA"/>
</dbReference>
<keyword evidence="3" id="KW-1185">Reference proteome</keyword>
<comment type="caution">
    <text evidence="2">The sequence shown here is derived from an EMBL/GenBank/DDBJ whole genome shotgun (WGS) entry which is preliminary data.</text>
</comment>
<dbReference type="HOGENOM" id="CLU_3153009_0_0_9"/>
<sequence>MSIQAYERLIGKHELYSLLKASEQDVSTSRTKPLKDVMNDLREELTNE</sequence>
<proteinExistence type="predicted"/>
<feature type="compositionally biased region" description="Basic and acidic residues" evidence="1">
    <location>
        <begin position="33"/>
        <end position="48"/>
    </location>
</feature>
<reference evidence="2 3" key="1">
    <citation type="submission" date="2012-07" db="EMBL/GenBank/DDBJ databases">
        <title>The Genome Sequence of Facklamia ignava CCUG 37419.</title>
        <authorList>
            <consortium name="The Broad Institute Genome Sequencing Platform"/>
            <person name="Earl A."/>
            <person name="Ward D."/>
            <person name="Feldgarden M."/>
            <person name="Gevers D."/>
            <person name="Huys G."/>
            <person name="Walker B."/>
            <person name="Young S.K."/>
            <person name="Zeng Q."/>
            <person name="Gargeya S."/>
            <person name="Fitzgerald M."/>
            <person name="Haas B."/>
            <person name="Abouelleil A."/>
            <person name="Alvarado L."/>
            <person name="Arachchi H.M."/>
            <person name="Berlin A.M."/>
            <person name="Chapman S.B."/>
            <person name="Goldberg J."/>
            <person name="Griggs A."/>
            <person name="Gujja S."/>
            <person name="Hansen M."/>
            <person name="Howarth C."/>
            <person name="Imamovic A."/>
            <person name="Larimer J."/>
            <person name="McCowen C."/>
            <person name="Montmayeur A."/>
            <person name="Murphy C."/>
            <person name="Neiman D."/>
            <person name="Pearson M."/>
            <person name="Priest M."/>
            <person name="Roberts A."/>
            <person name="Saif S."/>
            <person name="Shea T."/>
            <person name="Sisk P."/>
            <person name="Sykes S."/>
            <person name="Wortman J."/>
            <person name="Nusbaum C."/>
            <person name="Birren B."/>
        </authorList>
    </citation>
    <scope>NUCLEOTIDE SEQUENCE [LARGE SCALE GENOMIC DNA]</scope>
    <source>
        <strain evidence="2 3">CCUG 37419</strain>
    </source>
</reference>
<evidence type="ECO:0000256" key="1">
    <source>
        <dbReference type="SAM" id="MobiDB-lite"/>
    </source>
</evidence>
<dbReference type="STRING" id="883112.HMPREF9707_01359"/>
<name>K1LVH2_9LACT</name>
<gene>
    <name evidence="2" type="ORF">HMPREF9707_01359</name>
</gene>
<evidence type="ECO:0000313" key="3">
    <source>
        <dbReference type="Proteomes" id="UP000005147"/>
    </source>
</evidence>
<organism evidence="2 3">
    <name type="scientific">Falseniella ignava CCUG 37419</name>
    <dbReference type="NCBI Taxonomy" id="883112"/>
    <lineage>
        <taxon>Bacteria</taxon>
        <taxon>Bacillati</taxon>
        <taxon>Bacillota</taxon>
        <taxon>Bacilli</taxon>
        <taxon>Lactobacillales</taxon>
        <taxon>Aerococcaceae</taxon>
        <taxon>Falseniella</taxon>
    </lineage>
</organism>
<evidence type="ECO:0000313" key="2">
    <source>
        <dbReference type="EMBL" id="EKB54058.1"/>
    </source>
</evidence>